<dbReference type="GO" id="GO:0071978">
    <property type="term" value="P:bacterial-type flagellum-dependent swarming motility"/>
    <property type="evidence" value="ECO:0007669"/>
    <property type="project" value="TreeGrafter"/>
</dbReference>
<dbReference type="InterPro" id="IPR037925">
    <property type="entry name" value="FlgE/F/G-like"/>
</dbReference>
<dbReference type="InterPro" id="IPR010930">
    <property type="entry name" value="Flg_bb/hook_C_dom"/>
</dbReference>
<dbReference type="AlphaFoldDB" id="A0A1I2MYT0"/>
<dbReference type="InterPro" id="IPR020013">
    <property type="entry name" value="Flagellar_FlgE/F/G"/>
</dbReference>
<comment type="similarity">
    <text evidence="1 2">Belongs to the flagella basal body rod proteins family.</text>
</comment>
<feature type="domain" description="Flagellar basal body rod protein N-terminal" evidence="3">
    <location>
        <begin position="6"/>
        <end position="35"/>
    </location>
</feature>
<dbReference type="Pfam" id="PF06429">
    <property type="entry name" value="Flg_bbr_C"/>
    <property type="match status" value="1"/>
</dbReference>
<evidence type="ECO:0000313" key="6">
    <source>
        <dbReference type="EMBL" id="SFF96248.1"/>
    </source>
</evidence>
<dbReference type="EMBL" id="FOOX01000001">
    <property type="protein sequence ID" value="SFF96248.1"/>
    <property type="molecule type" value="Genomic_DNA"/>
</dbReference>
<dbReference type="Proteomes" id="UP000199337">
    <property type="component" value="Unassembled WGS sequence"/>
</dbReference>
<dbReference type="PROSITE" id="PS00588">
    <property type="entry name" value="FLAGELLA_BB_ROD"/>
    <property type="match status" value="1"/>
</dbReference>
<name>A0A1I2MYT0_9FIRM</name>
<dbReference type="Pfam" id="PF00460">
    <property type="entry name" value="Flg_bb_rod"/>
    <property type="match status" value="1"/>
</dbReference>
<protein>
    <submittedName>
        <fullName evidence="6">Flagellar basal-body rod protein FlgG</fullName>
    </submittedName>
</protein>
<comment type="subcellular location">
    <subcellularLocation>
        <location evidence="2">Bacterial flagellum basal body</location>
    </subcellularLocation>
</comment>
<sequence>MIRGIYSTAAGMNLQMLRIDTTSNNLANISVPGFKKDQVLAVPFPSLIQLSARQEGLLPGMSGRSVLGVSNQGVAVQQVVKDFKPGTISETGIPTDFALTGDGFFTVADPNDESNLYYTRNGNFKLDQEGYLITVDGYRVMGEGGPIQINAIDKTSVDEFGVITEDGDVLDSFSIATFSDLSMLERVGGNIYQANATEPEISDNPGMVQRSLESANVDPVQETVDLISAARAYETGQKIIQAQDTMLGLAISKVGVVR</sequence>
<feature type="domain" description="Flagellar basal-body/hook protein C-terminal" evidence="4">
    <location>
        <begin position="209"/>
        <end position="250"/>
    </location>
</feature>
<dbReference type="InterPro" id="IPR019776">
    <property type="entry name" value="Flagellar_basal_body_rod_CS"/>
</dbReference>
<dbReference type="PANTHER" id="PTHR30435:SF19">
    <property type="entry name" value="FLAGELLAR BASAL-BODY ROD PROTEIN FLGG"/>
    <property type="match status" value="1"/>
</dbReference>
<keyword evidence="6" id="KW-0282">Flagellum</keyword>
<proteinExistence type="inferred from homology"/>
<keyword evidence="6" id="KW-0966">Cell projection</keyword>
<evidence type="ECO:0000259" key="4">
    <source>
        <dbReference type="Pfam" id="PF06429"/>
    </source>
</evidence>
<keyword evidence="7" id="KW-1185">Reference proteome</keyword>
<dbReference type="OrthoDB" id="9804559at2"/>
<accession>A0A1I2MYT0</accession>
<keyword evidence="6" id="KW-0969">Cilium</keyword>
<evidence type="ECO:0000313" key="7">
    <source>
        <dbReference type="Proteomes" id="UP000199337"/>
    </source>
</evidence>
<dbReference type="Pfam" id="PF22692">
    <property type="entry name" value="LlgE_F_G_D1"/>
    <property type="match status" value="1"/>
</dbReference>
<gene>
    <name evidence="6" type="ORF">SAMN05660649_00224</name>
</gene>
<dbReference type="STRING" id="341036.SAMN05660649_00224"/>
<keyword evidence="2" id="KW-0975">Bacterial flagellum</keyword>
<dbReference type="RefSeq" id="WP_092467853.1">
    <property type="nucleotide sequence ID" value="NZ_FOOX01000001.1"/>
</dbReference>
<evidence type="ECO:0000259" key="3">
    <source>
        <dbReference type="Pfam" id="PF00460"/>
    </source>
</evidence>
<dbReference type="SUPFAM" id="SSF117143">
    <property type="entry name" value="Flagellar hook protein flgE"/>
    <property type="match status" value="1"/>
</dbReference>
<dbReference type="InterPro" id="IPR001444">
    <property type="entry name" value="Flag_bb_rod_N"/>
</dbReference>
<evidence type="ECO:0000256" key="2">
    <source>
        <dbReference type="RuleBase" id="RU362116"/>
    </source>
</evidence>
<dbReference type="NCBIfam" id="TIGR03506">
    <property type="entry name" value="FlgEFG_subfam"/>
    <property type="match status" value="1"/>
</dbReference>
<feature type="domain" description="Flagellar hook protein FlgE/F/G-like D1" evidence="5">
    <location>
        <begin position="98"/>
        <end position="163"/>
    </location>
</feature>
<dbReference type="GO" id="GO:0009425">
    <property type="term" value="C:bacterial-type flagellum basal body"/>
    <property type="evidence" value="ECO:0007669"/>
    <property type="project" value="UniProtKB-SubCell"/>
</dbReference>
<dbReference type="InterPro" id="IPR053967">
    <property type="entry name" value="LlgE_F_G-like_D1"/>
</dbReference>
<organism evidence="6 7">
    <name type="scientific">Desulfotruncus arcticus DSM 17038</name>
    <dbReference type="NCBI Taxonomy" id="1121424"/>
    <lineage>
        <taxon>Bacteria</taxon>
        <taxon>Bacillati</taxon>
        <taxon>Bacillota</taxon>
        <taxon>Clostridia</taxon>
        <taxon>Eubacteriales</taxon>
        <taxon>Desulfallaceae</taxon>
        <taxon>Desulfotruncus</taxon>
    </lineage>
</organism>
<evidence type="ECO:0000259" key="5">
    <source>
        <dbReference type="Pfam" id="PF22692"/>
    </source>
</evidence>
<dbReference type="PANTHER" id="PTHR30435">
    <property type="entry name" value="FLAGELLAR PROTEIN"/>
    <property type="match status" value="1"/>
</dbReference>
<evidence type="ECO:0000256" key="1">
    <source>
        <dbReference type="ARBA" id="ARBA00009677"/>
    </source>
</evidence>
<reference evidence="7" key="1">
    <citation type="submission" date="2016-10" db="EMBL/GenBank/DDBJ databases">
        <authorList>
            <person name="Varghese N."/>
            <person name="Submissions S."/>
        </authorList>
    </citation>
    <scope>NUCLEOTIDE SEQUENCE [LARGE SCALE GENOMIC DNA]</scope>
    <source>
        <strain evidence="7">DSM 17038</strain>
    </source>
</reference>